<feature type="transmembrane region" description="Helical" evidence="5">
    <location>
        <begin position="380"/>
        <end position="401"/>
    </location>
</feature>
<evidence type="ECO:0000313" key="7">
    <source>
        <dbReference type="EMBL" id="SDM04492.1"/>
    </source>
</evidence>
<name>A0A1G9Q096_9RHOB</name>
<dbReference type="EMBL" id="FNEK01000154">
    <property type="protein sequence ID" value="SDM04492.1"/>
    <property type="molecule type" value="Genomic_DNA"/>
</dbReference>
<proteinExistence type="predicted"/>
<feature type="transmembrane region" description="Helical" evidence="5">
    <location>
        <begin position="239"/>
        <end position="263"/>
    </location>
</feature>
<dbReference type="Pfam" id="PF04932">
    <property type="entry name" value="Wzy_C"/>
    <property type="match status" value="1"/>
</dbReference>
<evidence type="ECO:0000313" key="8">
    <source>
        <dbReference type="Proteomes" id="UP000199382"/>
    </source>
</evidence>
<evidence type="ECO:0000256" key="2">
    <source>
        <dbReference type="ARBA" id="ARBA00022692"/>
    </source>
</evidence>
<feature type="transmembrane region" description="Helical" evidence="5">
    <location>
        <begin position="119"/>
        <end position="135"/>
    </location>
</feature>
<evidence type="ECO:0000256" key="4">
    <source>
        <dbReference type="ARBA" id="ARBA00023136"/>
    </source>
</evidence>
<evidence type="ECO:0000256" key="5">
    <source>
        <dbReference type="SAM" id="Phobius"/>
    </source>
</evidence>
<dbReference type="GO" id="GO:0016020">
    <property type="term" value="C:membrane"/>
    <property type="evidence" value="ECO:0007669"/>
    <property type="project" value="UniProtKB-SubCell"/>
</dbReference>
<keyword evidence="4 5" id="KW-0472">Membrane</keyword>
<feature type="transmembrane region" description="Helical" evidence="5">
    <location>
        <begin position="214"/>
        <end position="233"/>
    </location>
</feature>
<keyword evidence="3 5" id="KW-1133">Transmembrane helix</keyword>
<keyword evidence="8" id="KW-1185">Reference proteome</keyword>
<dbReference type="InterPro" id="IPR051533">
    <property type="entry name" value="WaaL-like"/>
</dbReference>
<dbReference type="Proteomes" id="UP000199382">
    <property type="component" value="Unassembled WGS sequence"/>
</dbReference>
<keyword evidence="7" id="KW-0436">Ligase</keyword>
<dbReference type="AlphaFoldDB" id="A0A1G9Q096"/>
<feature type="transmembrane region" description="Helical" evidence="5">
    <location>
        <begin position="88"/>
        <end position="107"/>
    </location>
</feature>
<dbReference type="STRING" id="571298.SAMN04488026_11541"/>
<dbReference type="InterPro" id="IPR007016">
    <property type="entry name" value="O-antigen_ligase-rel_domated"/>
</dbReference>
<feature type="domain" description="O-antigen ligase-related" evidence="6">
    <location>
        <begin position="221"/>
        <end position="356"/>
    </location>
</feature>
<dbReference type="PANTHER" id="PTHR37422">
    <property type="entry name" value="TEICHURONIC ACID BIOSYNTHESIS PROTEIN TUAE"/>
    <property type="match status" value="1"/>
</dbReference>
<sequence>MTRLVPAQVRGQGRSSTGRTRRDFFGLREAGAANASGTLAALAVGLSPMNYLRFDAIYVTASDVAMIMAFVVALATSRISLNFFGPGTSLWLISVLLFCGGLILGSLVNGDPLDLARVFSQYFFSLVLLPVVLAGRSHAQVVALLKVLLASMVFVNLFGIYVVHFIDEPSLRLVSGNGRLLSLVERANECAALSAIAMVLLLGLHLMGRLRARWVVLGLPILFYGVLLTGSNSGLLTSILGIGAIVLFCGTARHIVAALLLVVGAAKVSFEYGAYFLPAVFQERVFGAIVSGSAAEAGTFVGRAHLNEEALQVARDTLIFGLGADQYREASMHQNPVHNAFLLALTEGGILSLMGLVGLLLTGVFLAMQAMRMRHSQKDGILTLVALLIFTLMLNMLPFFYGRFFNVPLVLFMALSASRLSEANASLKAVPSHLESSGIPFGIDA</sequence>
<gene>
    <name evidence="7" type="ORF">SAMN04488026_11541</name>
</gene>
<evidence type="ECO:0000256" key="1">
    <source>
        <dbReference type="ARBA" id="ARBA00004141"/>
    </source>
</evidence>
<protein>
    <submittedName>
        <fullName evidence="7">O-antigen ligase</fullName>
    </submittedName>
</protein>
<feature type="transmembrane region" description="Helical" evidence="5">
    <location>
        <begin position="56"/>
        <end position="76"/>
    </location>
</feature>
<dbReference type="GO" id="GO:0016874">
    <property type="term" value="F:ligase activity"/>
    <property type="evidence" value="ECO:0007669"/>
    <property type="project" value="UniProtKB-KW"/>
</dbReference>
<dbReference type="PANTHER" id="PTHR37422:SF13">
    <property type="entry name" value="LIPOPOLYSACCHARIDE BIOSYNTHESIS PROTEIN PA4999-RELATED"/>
    <property type="match status" value="1"/>
</dbReference>
<feature type="transmembrane region" description="Helical" evidence="5">
    <location>
        <begin position="147"/>
        <end position="166"/>
    </location>
</feature>
<accession>A0A1G9Q096</accession>
<evidence type="ECO:0000256" key="3">
    <source>
        <dbReference type="ARBA" id="ARBA00022989"/>
    </source>
</evidence>
<reference evidence="7 8" key="1">
    <citation type="submission" date="2016-10" db="EMBL/GenBank/DDBJ databases">
        <authorList>
            <person name="de Groot N.N."/>
        </authorList>
    </citation>
    <scope>NUCLEOTIDE SEQUENCE [LARGE SCALE GENOMIC DNA]</scope>
    <source>
        <strain evidence="7 8">DSM 25294</strain>
    </source>
</reference>
<evidence type="ECO:0000259" key="6">
    <source>
        <dbReference type="Pfam" id="PF04932"/>
    </source>
</evidence>
<dbReference type="RefSeq" id="WP_093165095.1">
    <property type="nucleotide sequence ID" value="NZ_FNEK01000154.1"/>
</dbReference>
<dbReference type="OrthoDB" id="8275860at2"/>
<organism evidence="7 8">
    <name type="scientific">Aliiruegeria lutimaris</name>
    <dbReference type="NCBI Taxonomy" id="571298"/>
    <lineage>
        <taxon>Bacteria</taxon>
        <taxon>Pseudomonadati</taxon>
        <taxon>Pseudomonadota</taxon>
        <taxon>Alphaproteobacteria</taxon>
        <taxon>Rhodobacterales</taxon>
        <taxon>Roseobacteraceae</taxon>
        <taxon>Aliiruegeria</taxon>
    </lineage>
</organism>
<feature type="transmembrane region" description="Helical" evidence="5">
    <location>
        <begin position="186"/>
        <end position="207"/>
    </location>
</feature>
<keyword evidence="2 5" id="KW-0812">Transmembrane</keyword>
<comment type="subcellular location">
    <subcellularLocation>
        <location evidence="1">Membrane</location>
        <topology evidence="1">Multi-pass membrane protein</topology>
    </subcellularLocation>
</comment>
<feature type="transmembrane region" description="Helical" evidence="5">
    <location>
        <begin position="341"/>
        <end position="368"/>
    </location>
</feature>